<feature type="non-terminal residue" evidence="1">
    <location>
        <position position="1"/>
    </location>
</feature>
<keyword evidence="2" id="KW-1185">Reference proteome</keyword>
<reference evidence="1 2" key="1">
    <citation type="journal article" date="2012" name="Science">
        <title>The Paleozoic origin of enzymatic lignin decomposition reconstructed from 31 fungal genomes.</title>
        <authorList>
            <person name="Floudas D."/>
            <person name="Binder M."/>
            <person name="Riley R."/>
            <person name="Barry K."/>
            <person name="Blanchette R.A."/>
            <person name="Henrissat B."/>
            <person name="Martinez A.T."/>
            <person name="Otillar R."/>
            <person name="Spatafora J.W."/>
            <person name="Yadav J.S."/>
            <person name="Aerts A."/>
            <person name="Benoit I."/>
            <person name="Boyd A."/>
            <person name="Carlson A."/>
            <person name="Copeland A."/>
            <person name="Coutinho P.M."/>
            <person name="de Vries R.P."/>
            <person name="Ferreira P."/>
            <person name="Findley K."/>
            <person name="Foster B."/>
            <person name="Gaskell J."/>
            <person name="Glotzer D."/>
            <person name="Gorecki P."/>
            <person name="Heitman J."/>
            <person name="Hesse C."/>
            <person name="Hori C."/>
            <person name="Igarashi K."/>
            <person name="Jurgens J.A."/>
            <person name="Kallen N."/>
            <person name="Kersten P."/>
            <person name="Kohler A."/>
            <person name="Kuees U."/>
            <person name="Kumar T.K.A."/>
            <person name="Kuo A."/>
            <person name="LaButti K."/>
            <person name="Larrondo L.F."/>
            <person name="Lindquist E."/>
            <person name="Ling A."/>
            <person name="Lombard V."/>
            <person name="Lucas S."/>
            <person name="Lundell T."/>
            <person name="Martin R."/>
            <person name="McLaughlin D.J."/>
            <person name="Morgenstern I."/>
            <person name="Morin E."/>
            <person name="Murat C."/>
            <person name="Nagy L.G."/>
            <person name="Nolan M."/>
            <person name="Ohm R.A."/>
            <person name="Patyshakuliyeva A."/>
            <person name="Rokas A."/>
            <person name="Ruiz-Duenas F.J."/>
            <person name="Sabat G."/>
            <person name="Salamov A."/>
            <person name="Samejima M."/>
            <person name="Schmutz J."/>
            <person name="Slot J.C."/>
            <person name="St John F."/>
            <person name="Stenlid J."/>
            <person name="Sun H."/>
            <person name="Sun S."/>
            <person name="Syed K."/>
            <person name="Tsang A."/>
            <person name="Wiebenga A."/>
            <person name="Young D."/>
            <person name="Pisabarro A."/>
            <person name="Eastwood D.C."/>
            <person name="Martin F."/>
            <person name="Cullen D."/>
            <person name="Grigoriev I.V."/>
            <person name="Hibbett D.S."/>
        </authorList>
    </citation>
    <scope>NUCLEOTIDE SEQUENCE</scope>
    <source>
        <strain evidence="2">FP-58527</strain>
    </source>
</reference>
<dbReference type="OrthoDB" id="2813609at2759"/>
<organism evidence="1 2">
    <name type="scientific">Fomitopsis schrenkii</name>
    <name type="common">Brown rot fungus</name>
    <dbReference type="NCBI Taxonomy" id="2126942"/>
    <lineage>
        <taxon>Eukaryota</taxon>
        <taxon>Fungi</taxon>
        <taxon>Dikarya</taxon>
        <taxon>Basidiomycota</taxon>
        <taxon>Agaricomycotina</taxon>
        <taxon>Agaricomycetes</taxon>
        <taxon>Polyporales</taxon>
        <taxon>Fomitopsis</taxon>
    </lineage>
</organism>
<evidence type="ECO:0000313" key="2">
    <source>
        <dbReference type="Proteomes" id="UP000015241"/>
    </source>
</evidence>
<dbReference type="InParanoid" id="S8F6T3"/>
<proteinExistence type="predicted"/>
<dbReference type="HOGENOM" id="CLU_2855850_0_0_1"/>
<sequence>DQLNWVSNNFDKAESWSKQQCNNILWACHCIGTTEFSTLQEPLVTKDLTHIANGGYLDWIVFSST</sequence>
<name>S8F6T3_FOMSC</name>
<dbReference type="AlphaFoldDB" id="S8F6T3"/>
<accession>S8F6T3</accession>
<dbReference type="Proteomes" id="UP000015241">
    <property type="component" value="Unassembled WGS sequence"/>
</dbReference>
<protein>
    <submittedName>
        <fullName evidence="1">Uncharacterized protein</fullName>
    </submittedName>
</protein>
<dbReference type="EMBL" id="KE504177">
    <property type="protein sequence ID" value="EPS97360.1"/>
    <property type="molecule type" value="Genomic_DNA"/>
</dbReference>
<evidence type="ECO:0000313" key="1">
    <source>
        <dbReference type="EMBL" id="EPS97360.1"/>
    </source>
</evidence>
<gene>
    <name evidence="1" type="ORF">FOMPIDRAFT_1128789</name>
</gene>